<evidence type="ECO:0000313" key="3">
    <source>
        <dbReference type="Proteomes" id="UP000553034"/>
    </source>
</evidence>
<name>A0A840EM95_9FLAO</name>
<organism evidence="2 3">
    <name type="scientific">Mesonia hippocampi</name>
    <dbReference type="NCBI Taxonomy" id="1628250"/>
    <lineage>
        <taxon>Bacteria</taxon>
        <taxon>Pseudomonadati</taxon>
        <taxon>Bacteroidota</taxon>
        <taxon>Flavobacteriia</taxon>
        <taxon>Flavobacteriales</taxon>
        <taxon>Flavobacteriaceae</taxon>
        <taxon>Mesonia</taxon>
    </lineage>
</organism>
<comment type="caution">
    <text evidence="2">The sequence shown here is derived from an EMBL/GenBank/DDBJ whole genome shotgun (WGS) entry which is preliminary data.</text>
</comment>
<feature type="coiled-coil region" evidence="1">
    <location>
        <begin position="47"/>
        <end position="77"/>
    </location>
</feature>
<evidence type="ECO:0000313" key="2">
    <source>
        <dbReference type="EMBL" id="MBB4118110.1"/>
    </source>
</evidence>
<keyword evidence="1" id="KW-0175">Coiled coil</keyword>
<dbReference type="EMBL" id="JACIFO010000001">
    <property type="protein sequence ID" value="MBB4118110.1"/>
    <property type="molecule type" value="Genomic_DNA"/>
</dbReference>
<reference evidence="2 3" key="1">
    <citation type="submission" date="2020-08" db="EMBL/GenBank/DDBJ databases">
        <title>Genomic Encyclopedia of Type Strains, Phase IV (KMG-IV): sequencing the most valuable type-strain genomes for metagenomic binning, comparative biology and taxonomic classification.</title>
        <authorList>
            <person name="Goeker M."/>
        </authorList>
    </citation>
    <scope>NUCLEOTIDE SEQUENCE [LARGE SCALE GENOMIC DNA]</scope>
    <source>
        <strain evidence="2 3">DSM 29568</strain>
    </source>
</reference>
<sequence>MKIKMGELNLKSSTIEKSLDLAKDFLQKLIGPSVDELGLLFSDNVKLWRLKNQIRNLEKVKKIVDEEKIDIKQVNLKVLIPYLEGVSLEEDETLQDLWAKLFTNYIDTSKNLTINVYPNILKQLSTNEVTILRFLQSNGNKLTFKGYNANKEIKFTSEELANLERLGLIKETLEISQYGGDIDESTGQWKWDFEELASGEFYITDFGFEFLNACER</sequence>
<accession>A0A840EM95</accession>
<dbReference type="RefSeq" id="WP_221403673.1">
    <property type="nucleotide sequence ID" value="NZ_JACIFO010000001.1"/>
</dbReference>
<dbReference type="Proteomes" id="UP000553034">
    <property type="component" value="Unassembled WGS sequence"/>
</dbReference>
<evidence type="ECO:0008006" key="4">
    <source>
        <dbReference type="Google" id="ProtNLM"/>
    </source>
</evidence>
<dbReference type="AlphaFoldDB" id="A0A840EM95"/>
<proteinExistence type="predicted"/>
<evidence type="ECO:0000256" key="1">
    <source>
        <dbReference type="SAM" id="Coils"/>
    </source>
</evidence>
<protein>
    <recommendedName>
        <fullName evidence="4">DUF4393 domain-containing protein</fullName>
    </recommendedName>
</protein>
<gene>
    <name evidence="2" type="ORF">GGR32_000382</name>
</gene>
<keyword evidence="3" id="KW-1185">Reference proteome</keyword>
<dbReference type="Pfam" id="PF14337">
    <property type="entry name" value="Abi_alpha"/>
    <property type="match status" value="1"/>
</dbReference>
<dbReference type="InterPro" id="IPR025506">
    <property type="entry name" value="Abi_alpha"/>
</dbReference>